<dbReference type="PANTHER" id="PTHR40392:SF1">
    <property type="entry name" value="2-PHOSPHO-L-LACTATE GUANYLYLTRANSFERASE"/>
    <property type="match status" value="1"/>
</dbReference>
<dbReference type="InterPro" id="IPR025877">
    <property type="entry name" value="MobA-like_NTP_Trfase"/>
</dbReference>
<evidence type="ECO:0000256" key="2">
    <source>
        <dbReference type="ARBA" id="ARBA00022695"/>
    </source>
</evidence>
<keyword evidence="2 6" id="KW-0548">Nucleotidyltransferase</keyword>
<protein>
    <submittedName>
        <fullName evidence="6">2-phospho-L-lactate guanylyltransferase</fullName>
        <ecNumber evidence="6">2.7.7.68</ecNumber>
    </submittedName>
</protein>
<sequence length="213" mass="22277">MAALTSTWFLVVPVKDRMLSKSRLQPPEGVARAELAHAMALDTLEVVLQVVPAAQVVVVTADDRVGLVMRERGTVVLPDPGRGLNPAIEAGLAWVTTNAPGRAGAVLLADLPTLTPEVLYAGLRACAAAESAVVPDSSGLGTVLLAHHDAARLRPSFGPGSAARHARRATVLDLDLPQLRHDVDDLPGLRAAYRMGFGRHTAAVLGIDGEEAS</sequence>
<dbReference type="SUPFAM" id="SSF53448">
    <property type="entry name" value="Nucleotide-diphospho-sugar transferases"/>
    <property type="match status" value="1"/>
</dbReference>
<dbReference type="GO" id="GO:0005525">
    <property type="term" value="F:GTP binding"/>
    <property type="evidence" value="ECO:0007669"/>
    <property type="project" value="UniProtKB-KW"/>
</dbReference>
<organism evidence="6 7">
    <name type="scientific">Metallococcus carri</name>
    <dbReference type="NCBI Taxonomy" id="1656884"/>
    <lineage>
        <taxon>Bacteria</taxon>
        <taxon>Bacillati</taxon>
        <taxon>Actinomycetota</taxon>
        <taxon>Actinomycetes</taxon>
        <taxon>Micrococcales</taxon>
        <taxon>Dermacoccaceae</taxon>
        <taxon>Metallococcus</taxon>
    </lineage>
</organism>
<name>A0A967AZ95_9MICO</name>
<evidence type="ECO:0000256" key="4">
    <source>
        <dbReference type="ARBA" id="ARBA00023134"/>
    </source>
</evidence>
<dbReference type="PANTHER" id="PTHR40392">
    <property type="entry name" value="2-PHOSPHO-L-LACTATE GUANYLYLTRANSFERASE"/>
    <property type="match status" value="1"/>
</dbReference>
<evidence type="ECO:0000256" key="1">
    <source>
        <dbReference type="ARBA" id="ARBA00022679"/>
    </source>
</evidence>
<keyword evidence="1 6" id="KW-0808">Transferase</keyword>
<keyword evidence="3" id="KW-0547">Nucleotide-binding</keyword>
<dbReference type="InterPro" id="IPR029044">
    <property type="entry name" value="Nucleotide-diphossugar_trans"/>
</dbReference>
<feature type="domain" description="MobA-like NTP transferase" evidence="5">
    <location>
        <begin position="49"/>
        <end position="152"/>
    </location>
</feature>
<comment type="caution">
    <text evidence="6">The sequence shown here is derived from an EMBL/GenBank/DDBJ whole genome shotgun (WGS) entry which is preliminary data.</text>
</comment>
<evidence type="ECO:0000313" key="7">
    <source>
        <dbReference type="Proteomes" id="UP000744769"/>
    </source>
</evidence>
<accession>A0A967AZ95</accession>
<evidence type="ECO:0000313" key="6">
    <source>
        <dbReference type="EMBL" id="NHN54478.1"/>
    </source>
</evidence>
<dbReference type="Pfam" id="PF12804">
    <property type="entry name" value="NTP_transf_3"/>
    <property type="match status" value="1"/>
</dbReference>
<reference evidence="6" key="1">
    <citation type="submission" date="2020-03" db="EMBL/GenBank/DDBJ databases">
        <title>Draft sequencing of Calidifontibacter sp. DB0510.</title>
        <authorList>
            <person name="Kim D.-U."/>
        </authorList>
    </citation>
    <scope>NUCLEOTIDE SEQUENCE</scope>
    <source>
        <strain evidence="6">DB0510</strain>
    </source>
</reference>
<keyword evidence="4" id="KW-0342">GTP-binding</keyword>
<dbReference type="Gene3D" id="3.90.550.10">
    <property type="entry name" value="Spore Coat Polysaccharide Biosynthesis Protein SpsA, Chain A"/>
    <property type="match status" value="1"/>
</dbReference>
<dbReference type="Proteomes" id="UP000744769">
    <property type="component" value="Unassembled WGS sequence"/>
</dbReference>
<evidence type="ECO:0000256" key="3">
    <source>
        <dbReference type="ARBA" id="ARBA00022741"/>
    </source>
</evidence>
<dbReference type="RefSeq" id="WP_166192099.1">
    <property type="nucleotide sequence ID" value="NZ_JAAOIV010000001.1"/>
</dbReference>
<dbReference type="EMBL" id="JAAOIV010000001">
    <property type="protein sequence ID" value="NHN54478.1"/>
    <property type="molecule type" value="Genomic_DNA"/>
</dbReference>
<gene>
    <name evidence="6" type="primary">cofC</name>
    <name evidence="6" type="ORF">G9U51_01610</name>
</gene>
<proteinExistence type="predicted"/>
<dbReference type="AlphaFoldDB" id="A0A967AZ95"/>
<dbReference type="NCBIfam" id="TIGR03552">
    <property type="entry name" value="F420_cofC"/>
    <property type="match status" value="1"/>
</dbReference>
<dbReference type="GO" id="GO:0043814">
    <property type="term" value="F:phospholactate guanylyltransferase activity"/>
    <property type="evidence" value="ECO:0007669"/>
    <property type="project" value="UniProtKB-EC"/>
</dbReference>
<keyword evidence="7" id="KW-1185">Reference proteome</keyword>
<dbReference type="InterPro" id="IPR002835">
    <property type="entry name" value="CofC"/>
</dbReference>
<evidence type="ECO:0000259" key="5">
    <source>
        <dbReference type="Pfam" id="PF12804"/>
    </source>
</evidence>
<dbReference type="EC" id="2.7.7.68" evidence="6"/>